<protein>
    <recommendedName>
        <fullName evidence="3">Erythromycin esterase</fullName>
    </recommendedName>
</protein>
<proteinExistence type="predicted"/>
<dbReference type="PANTHER" id="PTHR31299">
    <property type="entry name" value="ESTERASE, PUTATIVE (AFU_ORTHOLOGUE AFUA_1G05850)-RELATED"/>
    <property type="match status" value="1"/>
</dbReference>
<dbReference type="Gene3D" id="3.40.1660.10">
    <property type="entry name" value="EreA-like (biosynthetic domain)"/>
    <property type="match status" value="1"/>
</dbReference>
<sequence length="104" mass="11108">MSDEVTRWLTRATLPLTGLAAGAPTTDLQPLKDVLDGVRVVGLGEATHGTREFFRLKHRLLEFLVTELGFSVLAMEASASAGPAVDFDGLVHIAESSASRPFSL</sequence>
<name>A0ABW7UBB8_9ACTN</name>
<organism evidence="1 2">
    <name type="scientific">Streptomyces litmocidini</name>
    <dbReference type="NCBI Taxonomy" id="67318"/>
    <lineage>
        <taxon>Bacteria</taxon>
        <taxon>Bacillati</taxon>
        <taxon>Actinomycetota</taxon>
        <taxon>Actinomycetes</taxon>
        <taxon>Kitasatosporales</taxon>
        <taxon>Streptomycetaceae</taxon>
        <taxon>Streptomyces</taxon>
    </lineage>
</organism>
<evidence type="ECO:0000313" key="2">
    <source>
        <dbReference type="Proteomes" id="UP001611339"/>
    </source>
</evidence>
<dbReference type="PANTHER" id="PTHR31299:SF0">
    <property type="entry name" value="ESTERASE, PUTATIVE (AFU_ORTHOLOGUE AFUA_1G05850)-RELATED"/>
    <property type="match status" value="1"/>
</dbReference>
<keyword evidence="2" id="KW-1185">Reference proteome</keyword>
<comment type="caution">
    <text evidence="1">The sequence shown here is derived from an EMBL/GenBank/DDBJ whole genome shotgun (WGS) entry which is preliminary data.</text>
</comment>
<evidence type="ECO:0008006" key="3">
    <source>
        <dbReference type="Google" id="ProtNLM"/>
    </source>
</evidence>
<dbReference type="Proteomes" id="UP001611339">
    <property type="component" value="Unassembled WGS sequence"/>
</dbReference>
<dbReference type="EMBL" id="JBIRUI010000012">
    <property type="protein sequence ID" value="MFI1716947.1"/>
    <property type="molecule type" value="Genomic_DNA"/>
</dbReference>
<gene>
    <name evidence="1" type="ORF">ACH407_25665</name>
</gene>
<dbReference type="SUPFAM" id="SSF159501">
    <property type="entry name" value="EreA/ChaN-like"/>
    <property type="match status" value="1"/>
</dbReference>
<dbReference type="InterPro" id="IPR052036">
    <property type="entry name" value="Hydrolase/PRTase-associated"/>
</dbReference>
<dbReference type="RefSeq" id="WP_398711183.1">
    <property type="nucleotide sequence ID" value="NZ_JBIRUI010000012.1"/>
</dbReference>
<accession>A0ABW7UBB8</accession>
<evidence type="ECO:0000313" key="1">
    <source>
        <dbReference type="EMBL" id="MFI1716947.1"/>
    </source>
</evidence>
<reference evidence="1 2" key="1">
    <citation type="submission" date="2024-10" db="EMBL/GenBank/DDBJ databases">
        <title>The Natural Products Discovery Center: Release of the First 8490 Sequenced Strains for Exploring Actinobacteria Biosynthetic Diversity.</title>
        <authorList>
            <person name="Kalkreuter E."/>
            <person name="Kautsar S.A."/>
            <person name="Yang D."/>
            <person name="Bader C.D."/>
            <person name="Teijaro C.N."/>
            <person name="Fluegel L."/>
            <person name="Davis C.M."/>
            <person name="Simpson J.R."/>
            <person name="Lauterbach L."/>
            <person name="Steele A.D."/>
            <person name="Gui C."/>
            <person name="Meng S."/>
            <person name="Li G."/>
            <person name="Viehrig K."/>
            <person name="Ye F."/>
            <person name="Su P."/>
            <person name="Kiefer A.F."/>
            <person name="Nichols A."/>
            <person name="Cepeda A.J."/>
            <person name="Yan W."/>
            <person name="Fan B."/>
            <person name="Jiang Y."/>
            <person name="Adhikari A."/>
            <person name="Zheng C.-J."/>
            <person name="Schuster L."/>
            <person name="Cowan T.M."/>
            <person name="Smanski M.J."/>
            <person name="Chevrette M.G."/>
            <person name="De Carvalho L.P.S."/>
            <person name="Shen B."/>
        </authorList>
    </citation>
    <scope>NUCLEOTIDE SEQUENCE [LARGE SCALE GENOMIC DNA]</scope>
    <source>
        <strain evidence="1 2">NPDC020602</strain>
    </source>
</reference>